<proteinExistence type="predicted"/>
<gene>
    <name evidence="6" type="ORF">CYFA0S_07e01948g</name>
</gene>
<dbReference type="VEuPathDB" id="FungiDB:BON22_3679"/>
<dbReference type="Gene3D" id="1.20.1740.10">
    <property type="entry name" value="Amino acid/polyamine transporter I"/>
    <property type="match status" value="1"/>
</dbReference>
<keyword evidence="3 5" id="KW-1133">Transmembrane helix</keyword>
<feature type="transmembrane region" description="Helical" evidence="5">
    <location>
        <begin position="231"/>
        <end position="254"/>
    </location>
</feature>
<protein>
    <submittedName>
        <fullName evidence="6">CYFA0S07e01948g1_1</fullName>
    </submittedName>
</protein>
<evidence type="ECO:0000256" key="2">
    <source>
        <dbReference type="ARBA" id="ARBA00022692"/>
    </source>
</evidence>
<comment type="subcellular location">
    <subcellularLocation>
        <location evidence="1">Membrane</location>
        <topology evidence="1">Multi-pass membrane protein</topology>
    </subcellularLocation>
</comment>
<dbReference type="InterPro" id="IPR050598">
    <property type="entry name" value="AminoAcid_Transporter"/>
</dbReference>
<evidence type="ECO:0000256" key="3">
    <source>
        <dbReference type="ARBA" id="ARBA00022989"/>
    </source>
</evidence>
<keyword evidence="4 5" id="KW-0472">Membrane</keyword>
<feature type="transmembrane region" description="Helical" evidence="5">
    <location>
        <begin position="449"/>
        <end position="466"/>
    </location>
</feature>
<evidence type="ECO:0000313" key="6">
    <source>
        <dbReference type="EMBL" id="CDR41422.1"/>
    </source>
</evidence>
<accession>A0A061AW57</accession>
<dbReference type="PANTHER" id="PTHR11785:SF382">
    <property type="entry name" value="LOW-AFFINITY METHIONINE PERMEASE"/>
    <property type="match status" value="1"/>
</dbReference>
<feature type="transmembrane region" description="Helical" evidence="5">
    <location>
        <begin position="366"/>
        <end position="386"/>
    </location>
</feature>
<organism evidence="6">
    <name type="scientific">Cyberlindnera fabianii</name>
    <name type="common">Yeast</name>
    <name type="synonym">Hansenula fabianii</name>
    <dbReference type="NCBI Taxonomy" id="36022"/>
    <lineage>
        <taxon>Eukaryota</taxon>
        <taxon>Fungi</taxon>
        <taxon>Dikarya</taxon>
        <taxon>Ascomycota</taxon>
        <taxon>Saccharomycotina</taxon>
        <taxon>Saccharomycetes</taxon>
        <taxon>Phaffomycetales</taxon>
        <taxon>Phaffomycetaceae</taxon>
        <taxon>Cyberlindnera</taxon>
    </lineage>
</organism>
<evidence type="ECO:0000256" key="4">
    <source>
        <dbReference type="ARBA" id="ARBA00023136"/>
    </source>
</evidence>
<dbReference type="PANTHER" id="PTHR11785">
    <property type="entry name" value="AMINO ACID TRANSPORTER"/>
    <property type="match status" value="1"/>
</dbReference>
<evidence type="ECO:0000256" key="1">
    <source>
        <dbReference type="ARBA" id="ARBA00004141"/>
    </source>
</evidence>
<dbReference type="Pfam" id="PF13520">
    <property type="entry name" value="AA_permease_2"/>
    <property type="match status" value="1"/>
</dbReference>
<feature type="transmembrane region" description="Helical" evidence="5">
    <location>
        <begin position="109"/>
        <end position="131"/>
    </location>
</feature>
<reference evidence="6" key="1">
    <citation type="journal article" date="2014" name="Genome Announc.">
        <title>Genome sequence of the yeast Cyberlindnera fabianii (Hansenula fabianii).</title>
        <authorList>
            <person name="Freel K.C."/>
            <person name="Sarilar V."/>
            <person name="Neuveglise C."/>
            <person name="Devillers H."/>
            <person name="Friedrich A."/>
            <person name="Schacherer J."/>
        </authorList>
    </citation>
    <scope>NUCLEOTIDE SEQUENCE</scope>
    <source>
        <strain evidence="6">YJS4271</strain>
    </source>
</reference>
<dbReference type="EMBL" id="LK052892">
    <property type="protein sequence ID" value="CDR41422.1"/>
    <property type="molecule type" value="Genomic_DNA"/>
</dbReference>
<evidence type="ECO:0000256" key="5">
    <source>
        <dbReference type="SAM" id="Phobius"/>
    </source>
</evidence>
<feature type="transmembrane region" description="Helical" evidence="5">
    <location>
        <begin position="313"/>
        <end position="334"/>
    </location>
</feature>
<dbReference type="OrthoDB" id="5982228at2759"/>
<dbReference type="PIRSF" id="PIRSF006060">
    <property type="entry name" value="AA_transporter"/>
    <property type="match status" value="1"/>
</dbReference>
<dbReference type="InterPro" id="IPR002293">
    <property type="entry name" value="AA/rel_permease1"/>
</dbReference>
<feature type="transmembrane region" description="Helical" evidence="5">
    <location>
        <begin position="478"/>
        <end position="496"/>
    </location>
</feature>
<feature type="transmembrane region" description="Helical" evidence="5">
    <location>
        <begin position="516"/>
        <end position="536"/>
    </location>
</feature>
<keyword evidence="2 5" id="KW-0812">Transmembrane</keyword>
<name>A0A061AW57_CYBFA</name>
<dbReference type="AlphaFoldDB" id="A0A061AW57"/>
<feature type="transmembrane region" description="Helical" evidence="5">
    <location>
        <begin position="199"/>
        <end position="219"/>
    </location>
</feature>
<dbReference type="PhylomeDB" id="A0A061AW57"/>
<sequence>MPSASNTDPQSHELKDMLVKKDAVTVQVASRSKSDASDASELEPIISPFKEYSTIIADDDSTFQLDLEDLPQGRNLGLFSTIVLFIARIIGSGIWTTPSAVLLMCGGNLTAFFALWIIAAIVAFSGLYVYLELGSIIPRSGGTKVFLEFIYQRPKYLVSVVFGLYSLAFGMCLSNALVFGKYALYSFGISSEYIDSSKSANLAGLALVLVSTIVHGVSVHHGIFVQNILGFLKLLLVAIMVFTSLYVLCFPQKLTGLENHLHYNDFFQFQDSSIVSVSTISAGLLQCFFTFGGWNSVHTVASEIKDPVRTIKIAGPVSLSIAFVNYMLINVAYLKVVPYDEFVKAGPLIGSIFFEKVLGHTLGRQFVTVSIALSSASNVFVVIYGVSRMNQEIFREGYLPFTKITASNYKHTNTPLFSLILCCAITTFWLLILPPQGNSYNYIVSLEGYPTQIFIVLIAVGLFVLRKRYPDKHAPIRASLVGTSFIVIISMYVLIAPFTAPTDPSTALELLPPYHILGLLLLGLCVGYWAIMFKVLPNIRGYQLEKNTIHLEDGLSVKEWVKVWV</sequence>
<feature type="transmembrane region" description="Helical" evidence="5">
    <location>
        <begin position="274"/>
        <end position="292"/>
    </location>
</feature>
<dbReference type="GO" id="GO:0015179">
    <property type="term" value="F:L-amino acid transmembrane transporter activity"/>
    <property type="evidence" value="ECO:0007669"/>
    <property type="project" value="TreeGrafter"/>
</dbReference>
<feature type="transmembrane region" description="Helical" evidence="5">
    <location>
        <begin position="156"/>
        <end position="179"/>
    </location>
</feature>
<dbReference type="GO" id="GO:0016020">
    <property type="term" value="C:membrane"/>
    <property type="evidence" value="ECO:0007669"/>
    <property type="project" value="UniProtKB-SubCell"/>
</dbReference>
<feature type="transmembrane region" description="Helical" evidence="5">
    <location>
        <begin position="76"/>
        <end position="97"/>
    </location>
</feature>
<feature type="transmembrane region" description="Helical" evidence="5">
    <location>
        <begin position="416"/>
        <end position="437"/>
    </location>
</feature>